<dbReference type="EMBL" id="AXCJ01000003">
    <property type="protein sequence ID" value="ETO91552.1"/>
    <property type="molecule type" value="Genomic_DNA"/>
</dbReference>
<dbReference type="GO" id="GO:0004518">
    <property type="term" value="F:nuclease activity"/>
    <property type="evidence" value="ECO:0007669"/>
    <property type="project" value="UniProtKB-KW"/>
</dbReference>
<evidence type="ECO:0000256" key="3">
    <source>
        <dbReference type="ARBA" id="ARBA00022723"/>
    </source>
</evidence>
<dbReference type="Pfam" id="PF17760">
    <property type="entry name" value="UvrA_inter"/>
    <property type="match status" value="1"/>
</dbReference>
<dbReference type="STRING" id="1401685.P857_205"/>
<evidence type="ECO:0000256" key="10">
    <source>
        <dbReference type="ARBA" id="ARBA00022840"/>
    </source>
</evidence>
<evidence type="ECO:0000256" key="14">
    <source>
        <dbReference type="ARBA" id="ARBA00038000"/>
    </source>
</evidence>
<feature type="domain" description="ABC transporter" evidence="17">
    <location>
        <begin position="556"/>
        <end position="884"/>
    </location>
</feature>
<gene>
    <name evidence="18" type="primary">uvrA</name>
    <name evidence="18" type="ORF">P857_205</name>
</gene>
<dbReference type="Gene3D" id="3.30.190.20">
    <property type="match status" value="1"/>
</dbReference>
<evidence type="ECO:0000259" key="17">
    <source>
        <dbReference type="PROSITE" id="PS50893"/>
    </source>
</evidence>
<keyword evidence="8" id="KW-0863">Zinc-finger</keyword>
<evidence type="ECO:0000256" key="8">
    <source>
        <dbReference type="ARBA" id="ARBA00022771"/>
    </source>
</evidence>
<evidence type="ECO:0000256" key="11">
    <source>
        <dbReference type="ARBA" id="ARBA00022881"/>
    </source>
</evidence>
<dbReference type="AlphaFoldDB" id="W2V1L7"/>
<evidence type="ECO:0000256" key="1">
    <source>
        <dbReference type="ARBA" id="ARBA00004496"/>
    </source>
</evidence>
<evidence type="ECO:0000256" key="7">
    <source>
        <dbReference type="ARBA" id="ARBA00022769"/>
    </source>
</evidence>
<protein>
    <recommendedName>
        <fullName evidence="15">UvrABC system protein A</fullName>
    </recommendedName>
    <alternativeName>
        <fullName evidence="16">Excinuclease ABC subunit A</fullName>
    </alternativeName>
</protein>
<dbReference type="Gene3D" id="1.20.1580.10">
    <property type="entry name" value="ABC transporter ATPase like domain"/>
    <property type="match status" value="1"/>
</dbReference>
<dbReference type="InterPro" id="IPR041552">
    <property type="entry name" value="UvrA_DNA-bd"/>
</dbReference>
<dbReference type="GO" id="GO:0016887">
    <property type="term" value="F:ATP hydrolysis activity"/>
    <property type="evidence" value="ECO:0007669"/>
    <property type="project" value="InterPro"/>
</dbReference>
<dbReference type="Pfam" id="PF00005">
    <property type="entry name" value="ABC_tran"/>
    <property type="match status" value="1"/>
</dbReference>
<evidence type="ECO:0000256" key="16">
    <source>
        <dbReference type="ARBA" id="ARBA00042156"/>
    </source>
</evidence>
<dbReference type="SUPFAM" id="SSF52540">
    <property type="entry name" value="P-loop containing nucleoside triphosphate hydrolases"/>
    <property type="match status" value="2"/>
</dbReference>
<keyword evidence="4" id="KW-0677">Repeat</keyword>
<keyword evidence="10" id="KW-0067">ATP-binding</keyword>
<dbReference type="InterPro" id="IPR017871">
    <property type="entry name" value="ABC_transporter-like_CS"/>
</dbReference>
<reference evidence="18 19" key="1">
    <citation type="journal article" date="2013" name="PLoS ONE">
        <title>Bacterial endosymbiosis in a chordate host: long-term co-evolution and conservation of secondary metabolism.</title>
        <authorList>
            <person name="Kwan J.C."/>
            <person name="Schmidt E.W."/>
        </authorList>
    </citation>
    <scope>NUCLEOTIDE SEQUENCE [LARGE SCALE GENOMIC DNA]</scope>
    <source>
        <strain evidence="19">L6</strain>
    </source>
</reference>
<evidence type="ECO:0000256" key="6">
    <source>
        <dbReference type="ARBA" id="ARBA00022763"/>
    </source>
</evidence>
<dbReference type="GO" id="GO:0006281">
    <property type="term" value="P:DNA repair"/>
    <property type="evidence" value="ECO:0007669"/>
    <property type="project" value="UniProtKB-KW"/>
</dbReference>
<proteinExistence type="inferred from homology"/>
<organism evidence="18 19">
    <name type="scientific">Candidatus Xenolissoclinum pacificiensis L6</name>
    <dbReference type="NCBI Taxonomy" id="1401685"/>
    <lineage>
        <taxon>Bacteria</taxon>
        <taxon>Pseudomonadati</taxon>
        <taxon>Pseudomonadota</taxon>
        <taxon>Alphaproteobacteria</taxon>
        <taxon>Rickettsiales</taxon>
        <taxon>Anaplasmataceae</taxon>
        <taxon>Candidatus Xenolissoclinum</taxon>
    </lineage>
</organism>
<keyword evidence="5" id="KW-0547">Nucleotide-binding</keyword>
<dbReference type="GO" id="GO:0005737">
    <property type="term" value="C:cytoplasm"/>
    <property type="evidence" value="ECO:0007669"/>
    <property type="project" value="UniProtKB-SubCell"/>
</dbReference>
<evidence type="ECO:0000256" key="12">
    <source>
        <dbReference type="ARBA" id="ARBA00023125"/>
    </source>
</evidence>
<keyword evidence="2" id="KW-0963">Cytoplasm</keyword>
<evidence type="ECO:0000256" key="5">
    <source>
        <dbReference type="ARBA" id="ARBA00022741"/>
    </source>
</evidence>
<keyword evidence="9" id="KW-0862">Zinc</keyword>
<dbReference type="GO" id="GO:0005524">
    <property type="term" value="F:ATP binding"/>
    <property type="evidence" value="ECO:0007669"/>
    <property type="project" value="UniProtKB-KW"/>
</dbReference>
<keyword evidence="12" id="KW-0238">DNA-binding</keyword>
<keyword evidence="3" id="KW-0479">Metal-binding</keyword>
<evidence type="ECO:0000256" key="15">
    <source>
        <dbReference type="ARBA" id="ARBA00039316"/>
    </source>
</evidence>
<dbReference type="PANTHER" id="PTHR43152">
    <property type="entry name" value="UVRABC SYSTEM PROTEIN A"/>
    <property type="match status" value="1"/>
</dbReference>
<dbReference type="GO" id="GO:0003677">
    <property type="term" value="F:DNA binding"/>
    <property type="evidence" value="ECO:0007669"/>
    <property type="project" value="UniProtKB-KW"/>
</dbReference>
<keyword evidence="7" id="KW-0228">DNA excision</keyword>
<dbReference type="PATRIC" id="fig|1401685.3.peg.463"/>
<dbReference type="Pfam" id="PF17755">
    <property type="entry name" value="UvrA_DNA-bind"/>
    <property type="match status" value="1"/>
</dbReference>
<dbReference type="PROSITE" id="PS00211">
    <property type="entry name" value="ABC_TRANSPORTER_1"/>
    <property type="match status" value="1"/>
</dbReference>
<dbReference type="InterPro" id="IPR027417">
    <property type="entry name" value="P-loop_NTPase"/>
</dbReference>
<dbReference type="InterPro" id="IPR041102">
    <property type="entry name" value="UvrA_inter"/>
</dbReference>
<comment type="caution">
    <text evidence="18">The sequence shown here is derived from an EMBL/GenBank/DDBJ whole genome shotgun (WGS) entry which is preliminary data.</text>
</comment>
<sequence>MLKIINAKQNNLDLSVDIPKNQITVITGPSGAGKSTLAFNVIYVEGQRQYLDSLPSYVKQFLKMYPKPAVDKILGLSPTIAITQNNAVNNPRSNLSTITNIYDYIRLLFATIGVVYSPATGEPLETFTSESILYYLEEFHTNEKIYILIQVSQAGRDIVDNFIRDGFIRFIINDQECTCENIPDLSDTCKVSVVVDRLIVKSENKQRILASLEKSMSISNVIEVLFLRNGEKKIFNSVPVCPVSDFAIYNIKPENFSFNNPKFACNVCNGLGIVKSINLDLLIPNQSISLVDDAIPIIGMLKEESSEVRRYFSNLLILLDREKRVNLKLPWKKISQKIRDFILYGDQGNNIGIIEKLSAVAPEYIKSIQGDVTCDVCCGSRLLAESLQIKICKKSIFEVTQMSITECLEWCSNMKISDIHRRLSANILLEITNRLRTLQEIGLGYLHLNRLSYSLSGGEYQRAKIATQINSNLSGIIYILDEPSVGLHPHDTESLMRQLYRLKELKNTVIVVEHDEYIMQMADFMIIIGPKSGKEGGRIVYAGTGQRENIERDHVIPIPDSRRKLGSFLHIKNIESHNVKDTDLSIPMNCIVCVTGVSGSGKSSIINAVYDNIKNRLLCKKNMKNNMHVEGIDMLNKIVKIDQKTIVRSSISNIATFIGIFDEIRKWFSLLPISKIRGYTKSHFSYSTKSGMCMNCKGHGVIKTNMVFMEPTEVLCNICDGRRYKNSILEIKYKGRNIYDILQLSVRDAYDFFSHIVNIQQKLSHLKEIGLSYLIIGQATSTLSGGESQRLKIAKELYSNSRGSSLYIFDEPTNGLHITDIQNFIFQINRLVDNQNSVIVIEHNVNIMKIADYVIDIGPGAGRQGGRILCADTPEKVAMHKTSYTAKYLSQALNIR</sequence>
<evidence type="ECO:0000256" key="9">
    <source>
        <dbReference type="ARBA" id="ARBA00022833"/>
    </source>
</evidence>
<keyword evidence="19" id="KW-1185">Reference proteome</keyword>
<dbReference type="Proteomes" id="UP000018951">
    <property type="component" value="Unassembled WGS sequence"/>
</dbReference>
<comment type="similarity">
    <text evidence="14">Belongs to the ABC transporter superfamily. UvrA family.</text>
</comment>
<evidence type="ECO:0000256" key="4">
    <source>
        <dbReference type="ARBA" id="ARBA00022737"/>
    </source>
</evidence>
<dbReference type="InterPro" id="IPR003439">
    <property type="entry name" value="ABC_transporter-like_ATP-bd"/>
</dbReference>
<evidence type="ECO:0000256" key="13">
    <source>
        <dbReference type="ARBA" id="ARBA00023204"/>
    </source>
</evidence>
<accession>W2V1L7</accession>
<dbReference type="Gene3D" id="3.40.50.300">
    <property type="entry name" value="P-loop containing nucleotide triphosphate hydrolases"/>
    <property type="match status" value="3"/>
</dbReference>
<keyword evidence="6" id="KW-0227">DNA damage</keyword>
<evidence type="ECO:0000256" key="2">
    <source>
        <dbReference type="ARBA" id="ARBA00022490"/>
    </source>
</evidence>
<comment type="subcellular location">
    <subcellularLocation>
        <location evidence="1">Cytoplasm</location>
    </subcellularLocation>
</comment>
<keyword evidence="13" id="KW-0234">DNA repair</keyword>
<keyword evidence="11" id="KW-0267">Excision nuclease</keyword>
<evidence type="ECO:0000313" key="18">
    <source>
        <dbReference type="EMBL" id="ETO91552.1"/>
    </source>
</evidence>
<name>W2V1L7_9RICK</name>
<evidence type="ECO:0000313" key="19">
    <source>
        <dbReference type="Proteomes" id="UP000018951"/>
    </source>
</evidence>
<dbReference type="PANTHER" id="PTHR43152:SF3">
    <property type="entry name" value="UVRABC SYSTEM PROTEIN A"/>
    <property type="match status" value="1"/>
</dbReference>
<dbReference type="GO" id="GO:0008270">
    <property type="term" value="F:zinc ion binding"/>
    <property type="evidence" value="ECO:0007669"/>
    <property type="project" value="UniProtKB-KW"/>
</dbReference>
<dbReference type="PROSITE" id="PS50893">
    <property type="entry name" value="ABC_TRANSPORTER_2"/>
    <property type="match status" value="1"/>
</dbReference>